<dbReference type="Proteomes" id="UP000887566">
    <property type="component" value="Unplaced"/>
</dbReference>
<protein>
    <submittedName>
        <fullName evidence="4">Calponin family repeat-containing domain protein</fullName>
    </submittedName>
</protein>
<dbReference type="Pfam" id="PF00402">
    <property type="entry name" value="Calponin"/>
    <property type="match status" value="2"/>
</dbReference>
<dbReference type="WBParaSite" id="PSAMB.scaffold750size42006.g8556.t1">
    <property type="protein sequence ID" value="PSAMB.scaffold750size42006.g8556.t1"/>
    <property type="gene ID" value="PSAMB.scaffold750size42006.g8556"/>
</dbReference>
<dbReference type="InterPro" id="IPR050606">
    <property type="entry name" value="Calponin-like"/>
</dbReference>
<evidence type="ECO:0000313" key="4">
    <source>
        <dbReference type="WBParaSite" id="PSAMB.scaffold750size42006.g8556.t1"/>
    </source>
</evidence>
<sequence length="212" mass="23470">MPPPWANRAPAPVHRRLSEAQEVTMGVQGTVSSPKTKGNFSFTNEAAQVQPSTGLKIAGAQTFQPHGDQQAPRKEGGKKFTMQQLRQTDGLVPLQSGTNQYDSQKGMTGFGTPRNTSTRVTSSNPDFPPTDHLDDERQTYGRWSVQQLRATDGIVRLQSGTNQYDSQRGMTGFGTPRDVKGKHMKRIWELMYPEEAEHLLDNVVNSSQPQST</sequence>
<keyword evidence="3" id="KW-1185">Reference proteome</keyword>
<dbReference type="InterPro" id="IPR000557">
    <property type="entry name" value="Calponin_repeat"/>
</dbReference>
<evidence type="ECO:0000256" key="2">
    <source>
        <dbReference type="SAM" id="MobiDB-lite"/>
    </source>
</evidence>
<dbReference type="PANTHER" id="PTHR47385:SF14">
    <property type="entry name" value="TRANSGELIN"/>
    <property type="match status" value="1"/>
</dbReference>
<accession>A0A914XC43</accession>
<feature type="compositionally biased region" description="Polar residues" evidence="2">
    <location>
        <begin position="95"/>
        <end position="106"/>
    </location>
</feature>
<comment type="similarity">
    <text evidence="1">Belongs to the calponin family.</text>
</comment>
<name>A0A914XC43_9BILA</name>
<feature type="compositionally biased region" description="Polar residues" evidence="2">
    <location>
        <begin position="113"/>
        <end position="125"/>
    </location>
</feature>
<feature type="compositionally biased region" description="Polar residues" evidence="2">
    <location>
        <begin position="27"/>
        <end position="53"/>
    </location>
</feature>
<organism evidence="3 4">
    <name type="scientific">Plectus sambesii</name>
    <dbReference type="NCBI Taxonomy" id="2011161"/>
    <lineage>
        <taxon>Eukaryota</taxon>
        <taxon>Metazoa</taxon>
        <taxon>Ecdysozoa</taxon>
        <taxon>Nematoda</taxon>
        <taxon>Chromadorea</taxon>
        <taxon>Plectida</taxon>
        <taxon>Plectina</taxon>
        <taxon>Plectoidea</taxon>
        <taxon>Plectidae</taxon>
        <taxon>Plectus</taxon>
    </lineage>
</organism>
<dbReference type="AlphaFoldDB" id="A0A914XC43"/>
<proteinExistence type="inferred from homology"/>
<feature type="region of interest" description="Disordered" evidence="2">
    <location>
        <begin position="1"/>
        <end position="135"/>
    </location>
</feature>
<dbReference type="PROSITE" id="PS01052">
    <property type="entry name" value="CALPONIN_1"/>
    <property type="match status" value="1"/>
</dbReference>
<dbReference type="GO" id="GO:0051015">
    <property type="term" value="F:actin filament binding"/>
    <property type="evidence" value="ECO:0007669"/>
    <property type="project" value="TreeGrafter"/>
</dbReference>
<evidence type="ECO:0000256" key="1">
    <source>
        <dbReference type="ARBA" id="ARBA00009631"/>
    </source>
</evidence>
<dbReference type="PANTHER" id="PTHR47385">
    <property type="entry name" value="CALPONIN"/>
    <property type="match status" value="1"/>
</dbReference>
<dbReference type="GO" id="GO:0015629">
    <property type="term" value="C:actin cytoskeleton"/>
    <property type="evidence" value="ECO:0007669"/>
    <property type="project" value="TreeGrafter"/>
</dbReference>
<reference evidence="4" key="1">
    <citation type="submission" date="2022-11" db="UniProtKB">
        <authorList>
            <consortium name="WormBaseParasite"/>
        </authorList>
    </citation>
    <scope>IDENTIFICATION</scope>
</reference>
<evidence type="ECO:0000313" key="3">
    <source>
        <dbReference type="Proteomes" id="UP000887566"/>
    </source>
</evidence>
<dbReference type="PROSITE" id="PS51122">
    <property type="entry name" value="CALPONIN_2"/>
    <property type="match status" value="2"/>
</dbReference>
<dbReference type="GO" id="GO:0007015">
    <property type="term" value="P:actin filament organization"/>
    <property type="evidence" value="ECO:0007669"/>
    <property type="project" value="TreeGrafter"/>
</dbReference>